<keyword evidence="3 6" id="KW-1133">Transmembrane helix</keyword>
<dbReference type="SUPFAM" id="SSF144083">
    <property type="entry name" value="Magnesium transport protein CorA, transmembrane region"/>
    <property type="match status" value="1"/>
</dbReference>
<keyword evidence="4 6" id="KW-0472">Membrane</keyword>
<feature type="transmembrane region" description="Helical" evidence="6">
    <location>
        <begin position="490"/>
        <end position="513"/>
    </location>
</feature>
<dbReference type="GO" id="GO:0000287">
    <property type="term" value="F:magnesium ion binding"/>
    <property type="evidence" value="ECO:0007669"/>
    <property type="project" value="TreeGrafter"/>
</dbReference>
<comment type="caution">
    <text evidence="7">The sequence shown here is derived from an EMBL/GenBank/DDBJ whole genome shotgun (WGS) entry which is preliminary data.</text>
</comment>
<dbReference type="SUPFAM" id="SSF143865">
    <property type="entry name" value="CorA soluble domain-like"/>
    <property type="match status" value="1"/>
</dbReference>
<evidence type="ECO:0000256" key="2">
    <source>
        <dbReference type="ARBA" id="ARBA00022692"/>
    </source>
</evidence>
<evidence type="ECO:0000256" key="3">
    <source>
        <dbReference type="ARBA" id="ARBA00022989"/>
    </source>
</evidence>
<dbReference type="GO" id="GO:0015095">
    <property type="term" value="F:magnesium ion transmembrane transporter activity"/>
    <property type="evidence" value="ECO:0007669"/>
    <property type="project" value="TreeGrafter"/>
</dbReference>
<dbReference type="Gene3D" id="1.20.58.340">
    <property type="entry name" value="Magnesium transport protein CorA, transmembrane region"/>
    <property type="match status" value="1"/>
</dbReference>
<feature type="region of interest" description="Disordered" evidence="5">
    <location>
        <begin position="131"/>
        <end position="170"/>
    </location>
</feature>
<dbReference type="AlphaFoldDB" id="A0AAN7ZKX9"/>
<organism evidence="7 8">
    <name type="scientific">Elasticomyces elasticus</name>
    <dbReference type="NCBI Taxonomy" id="574655"/>
    <lineage>
        <taxon>Eukaryota</taxon>
        <taxon>Fungi</taxon>
        <taxon>Dikarya</taxon>
        <taxon>Ascomycota</taxon>
        <taxon>Pezizomycotina</taxon>
        <taxon>Dothideomycetes</taxon>
        <taxon>Dothideomycetidae</taxon>
        <taxon>Mycosphaerellales</taxon>
        <taxon>Teratosphaeriaceae</taxon>
        <taxon>Elasticomyces</taxon>
    </lineage>
</organism>
<dbReference type="EMBL" id="JAVRQU010000022">
    <property type="protein sequence ID" value="KAK5691133.1"/>
    <property type="molecule type" value="Genomic_DNA"/>
</dbReference>
<evidence type="ECO:0000313" key="8">
    <source>
        <dbReference type="Proteomes" id="UP001310594"/>
    </source>
</evidence>
<gene>
    <name evidence="7" type="ORF">LTR97_011785</name>
</gene>
<accession>A0AAN7ZKX9</accession>
<evidence type="ECO:0000256" key="4">
    <source>
        <dbReference type="ARBA" id="ARBA00023136"/>
    </source>
</evidence>
<dbReference type="GO" id="GO:0050897">
    <property type="term" value="F:cobalt ion binding"/>
    <property type="evidence" value="ECO:0007669"/>
    <property type="project" value="TreeGrafter"/>
</dbReference>
<dbReference type="Proteomes" id="UP001310594">
    <property type="component" value="Unassembled WGS sequence"/>
</dbReference>
<feature type="transmembrane region" description="Helical" evidence="6">
    <location>
        <begin position="525"/>
        <end position="547"/>
    </location>
</feature>
<comment type="subcellular location">
    <subcellularLocation>
        <location evidence="1">Cell membrane</location>
        <topology evidence="1">Multi-pass membrane protein</topology>
    </subcellularLocation>
</comment>
<evidence type="ECO:0000256" key="1">
    <source>
        <dbReference type="ARBA" id="ARBA00004651"/>
    </source>
</evidence>
<name>A0AAN7ZKX9_9PEZI</name>
<evidence type="ECO:0000256" key="6">
    <source>
        <dbReference type="SAM" id="Phobius"/>
    </source>
</evidence>
<dbReference type="PANTHER" id="PTHR46494">
    <property type="entry name" value="CORA FAMILY METAL ION TRANSPORTER (EUROFUNG)"/>
    <property type="match status" value="1"/>
</dbReference>
<dbReference type="GO" id="GO:0005886">
    <property type="term" value="C:plasma membrane"/>
    <property type="evidence" value="ECO:0007669"/>
    <property type="project" value="UniProtKB-SubCell"/>
</dbReference>
<proteinExistence type="predicted"/>
<keyword evidence="2 6" id="KW-0812">Transmembrane</keyword>
<dbReference type="InterPro" id="IPR045863">
    <property type="entry name" value="CorA_TM1_TM2"/>
</dbReference>
<dbReference type="GO" id="GO:0015087">
    <property type="term" value="F:cobalt ion transmembrane transporter activity"/>
    <property type="evidence" value="ECO:0007669"/>
    <property type="project" value="TreeGrafter"/>
</dbReference>
<dbReference type="PANTHER" id="PTHR46494:SF1">
    <property type="entry name" value="CORA FAMILY METAL ION TRANSPORTER (EUROFUNG)"/>
    <property type="match status" value="1"/>
</dbReference>
<evidence type="ECO:0000313" key="7">
    <source>
        <dbReference type="EMBL" id="KAK5691133.1"/>
    </source>
</evidence>
<sequence length="593" mass="67136">MRNEQVAAYSNSDEAVMQAYYESFDDVYLAAGNGDLNDSANLDDLLNLVRSSISKNFVVDFNDSDAYTALDLPATSVARLLDAGLPDASSARWINVWCPYSQQPLLSALAQHYDFSPRLLGLMCSDPRLRRSPAVSSQQDQQSMRKHAWRSGSTVTASSDTERGSDELSDLGSAVSQDSLAGGNLYRIVDDIWHYTSVDLGRNYVCIGYNSLYGTKPAGVEYGDDVLPHCVRVWTWLVLCDDSTIITVNEDPYPFANGRLDKLQERILQETRRNLINVFRSLSRVDENERMAQQPMTLLPIRTRLGDTPEETAHRGPDTPGLLFYYLFENFHNSYTLVTRKESRYGVELHDLRAQMMAAPKLHHIDRLESIGRELGVLKRHYQSHIRIIDRLLEPQTMTAASLQGSRIVDDESQGSLHTVRAVVTEKESLLGVSLSSAARVRFRRLQDWIDLYALCEVEEYLKQKDSLVAMNFNLIAMNQSVATERLTRVALLMTKATILFLPVSFMSGYFGINLDNEQQYTVKEYWICFVAIFACSWVILMVFGVFSGSMQTIDLFIRLWSGYLYNRSLSVHIAYHSSHALIFVTTPMQAAY</sequence>
<evidence type="ECO:0000256" key="5">
    <source>
        <dbReference type="SAM" id="MobiDB-lite"/>
    </source>
</evidence>
<reference evidence="7" key="1">
    <citation type="submission" date="2023-08" db="EMBL/GenBank/DDBJ databases">
        <title>Black Yeasts Isolated from many extreme environments.</title>
        <authorList>
            <person name="Coleine C."/>
            <person name="Stajich J.E."/>
            <person name="Selbmann L."/>
        </authorList>
    </citation>
    <scope>NUCLEOTIDE SEQUENCE</scope>
    <source>
        <strain evidence="7">CCFEE 5810</strain>
    </source>
</reference>
<dbReference type="InterPro" id="IPR045861">
    <property type="entry name" value="CorA_cytoplasmic_dom"/>
</dbReference>
<protein>
    <submittedName>
        <fullName evidence="7">Uncharacterized protein</fullName>
    </submittedName>
</protein>